<feature type="transmembrane region" description="Helical" evidence="7">
    <location>
        <begin position="415"/>
        <end position="436"/>
    </location>
</feature>
<dbReference type="Pfam" id="PF00854">
    <property type="entry name" value="PTR2"/>
    <property type="match status" value="1"/>
</dbReference>
<feature type="transmembrane region" description="Helical" evidence="7">
    <location>
        <begin position="148"/>
        <end position="174"/>
    </location>
</feature>
<dbReference type="OrthoDB" id="1285357at2759"/>
<name>A0A484M080_9ASTE</name>
<gene>
    <name evidence="8" type="ORF">CCAM_LOCUS24027</name>
</gene>
<comment type="similarity">
    <text evidence="6">Belongs to the major facilitator superfamily. Phosphate:H(+) symporter (TC 2.A.1.9) family.</text>
</comment>
<dbReference type="InterPro" id="IPR036259">
    <property type="entry name" value="MFS_trans_sf"/>
</dbReference>
<comment type="subcellular location">
    <subcellularLocation>
        <location evidence="1">Membrane</location>
        <topology evidence="1">Multi-pass membrane protein</topology>
    </subcellularLocation>
</comment>
<organism evidence="8 9">
    <name type="scientific">Cuscuta campestris</name>
    <dbReference type="NCBI Taxonomy" id="132261"/>
    <lineage>
        <taxon>Eukaryota</taxon>
        <taxon>Viridiplantae</taxon>
        <taxon>Streptophyta</taxon>
        <taxon>Embryophyta</taxon>
        <taxon>Tracheophyta</taxon>
        <taxon>Spermatophyta</taxon>
        <taxon>Magnoliopsida</taxon>
        <taxon>eudicotyledons</taxon>
        <taxon>Gunneridae</taxon>
        <taxon>Pentapetalae</taxon>
        <taxon>asterids</taxon>
        <taxon>lamiids</taxon>
        <taxon>Solanales</taxon>
        <taxon>Convolvulaceae</taxon>
        <taxon>Cuscuteae</taxon>
        <taxon>Cuscuta</taxon>
        <taxon>Cuscuta subgen. Grammica</taxon>
        <taxon>Cuscuta sect. Cleistogrammica</taxon>
    </lineage>
</organism>
<evidence type="ECO:0000313" key="8">
    <source>
        <dbReference type="EMBL" id="VFQ82251.1"/>
    </source>
</evidence>
<evidence type="ECO:0000256" key="4">
    <source>
        <dbReference type="ARBA" id="ARBA00022989"/>
    </source>
</evidence>
<comment type="similarity">
    <text evidence="2">Belongs to the major facilitator superfamily. Proton-dependent oligopeptide transporter (POT/PTR) (TC 2.A.17) family.</text>
</comment>
<keyword evidence="3 7" id="KW-0812">Transmembrane</keyword>
<evidence type="ECO:0000256" key="2">
    <source>
        <dbReference type="ARBA" id="ARBA00005982"/>
    </source>
</evidence>
<dbReference type="GO" id="GO:0016020">
    <property type="term" value="C:membrane"/>
    <property type="evidence" value="ECO:0007669"/>
    <property type="project" value="UniProtKB-SubCell"/>
</dbReference>
<dbReference type="SUPFAM" id="SSF103473">
    <property type="entry name" value="MFS general substrate transporter"/>
    <property type="match status" value="1"/>
</dbReference>
<feature type="transmembrane region" description="Helical" evidence="7">
    <location>
        <begin position="343"/>
        <end position="365"/>
    </location>
</feature>
<evidence type="ECO:0000256" key="6">
    <source>
        <dbReference type="ARBA" id="ARBA00044504"/>
    </source>
</evidence>
<dbReference type="InterPro" id="IPR000109">
    <property type="entry name" value="POT_fam"/>
</dbReference>
<sequence>MKKTVAVAVGEEDDGDEQCPLLEPSPTTHRAGGFTTLPFIAGNLALTMMVNCGIAPNMILYLMREYGLDMTTGSNIIYWWGAFSNVTPILAALMADSFMGRFQMITLGSLINLLGISMLWLTTVMPQARPPHCTQSNNNSICTSATPLQLLVLLISLVLISVGSGGVRSSSLAFGIDQLKNVEKKNGSAMESYFGCYYAINMASVLVSITCLVYIQENMGWGIGFGVLVVLMLFATTCILLGYPFYVKPKPKGSLITGLFQVVVACYRKRRITISSRQDKGVVEAYHQQGPALRHPSETLRFLNKACIIQDPQKDLNSDGKALNPWSLCTLEQVEELKACLKVLPIWATGVIMNINVSQGSFSILQATTMDRHVGPPTGGFEIPAASLSIFTYVSIIAWLALYERVIRRRFRLSATARMGCGIFVSLLAVAAAAVVEGTRRARAVDEGLSGNPEGIVGMSVLWVVPHALLTGLAEGMNAVAQNEFYVSEFPPSMWSIASNFLGVGMATASMAASGLMSAVAGATRGWEGGSWISSNINKGHYDYYNWVLVGLSLINLMLFFFCSRAYGPYGEEKKNKQSYDVED</sequence>
<feature type="transmembrane region" description="Helical" evidence="7">
    <location>
        <begin position="501"/>
        <end position="524"/>
    </location>
</feature>
<keyword evidence="9" id="KW-1185">Reference proteome</keyword>
<proteinExistence type="inferred from homology"/>
<feature type="transmembrane region" description="Helical" evidence="7">
    <location>
        <begin position="39"/>
        <end position="64"/>
    </location>
</feature>
<evidence type="ECO:0000256" key="3">
    <source>
        <dbReference type="ARBA" id="ARBA00022692"/>
    </source>
</evidence>
<dbReference type="GO" id="GO:0022857">
    <property type="term" value="F:transmembrane transporter activity"/>
    <property type="evidence" value="ECO:0007669"/>
    <property type="project" value="InterPro"/>
</dbReference>
<evidence type="ECO:0000256" key="1">
    <source>
        <dbReference type="ARBA" id="ARBA00004141"/>
    </source>
</evidence>
<protein>
    <recommendedName>
        <fullName evidence="10">Major facilitator superfamily (MFS) profile domain-containing protein</fullName>
    </recommendedName>
</protein>
<feature type="transmembrane region" description="Helical" evidence="7">
    <location>
        <begin position="76"/>
        <end position="95"/>
    </location>
</feature>
<reference evidence="8 9" key="1">
    <citation type="submission" date="2018-04" db="EMBL/GenBank/DDBJ databases">
        <authorList>
            <person name="Vogel A."/>
        </authorList>
    </citation>
    <scope>NUCLEOTIDE SEQUENCE [LARGE SCALE GENOMIC DNA]</scope>
</reference>
<evidence type="ECO:0000256" key="5">
    <source>
        <dbReference type="ARBA" id="ARBA00023136"/>
    </source>
</evidence>
<dbReference type="PANTHER" id="PTHR11654">
    <property type="entry name" value="OLIGOPEPTIDE TRANSPORTER-RELATED"/>
    <property type="match status" value="1"/>
</dbReference>
<keyword evidence="5 7" id="KW-0472">Membrane</keyword>
<feature type="transmembrane region" description="Helical" evidence="7">
    <location>
        <begin position="221"/>
        <end position="246"/>
    </location>
</feature>
<feature type="transmembrane region" description="Helical" evidence="7">
    <location>
        <begin position="385"/>
        <end position="403"/>
    </location>
</feature>
<evidence type="ECO:0008006" key="10">
    <source>
        <dbReference type="Google" id="ProtNLM"/>
    </source>
</evidence>
<evidence type="ECO:0000313" key="9">
    <source>
        <dbReference type="Proteomes" id="UP000595140"/>
    </source>
</evidence>
<dbReference type="EMBL" id="OOIL02002358">
    <property type="protein sequence ID" value="VFQ82251.1"/>
    <property type="molecule type" value="Genomic_DNA"/>
</dbReference>
<dbReference type="AlphaFoldDB" id="A0A484M080"/>
<feature type="transmembrane region" description="Helical" evidence="7">
    <location>
        <begin position="195"/>
        <end position="215"/>
    </location>
</feature>
<feature type="transmembrane region" description="Helical" evidence="7">
    <location>
        <begin position="544"/>
        <end position="567"/>
    </location>
</feature>
<accession>A0A484M080</accession>
<evidence type="ECO:0000256" key="7">
    <source>
        <dbReference type="SAM" id="Phobius"/>
    </source>
</evidence>
<keyword evidence="4 7" id="KW-1133">Transmembrane helix</keyword>
<feature type="transmembrane region" description="Helical" evidence="7">
    <location>
        <begin position="107"/>
        <end position="128"/>
    </location>
</feature>
<dbReference type="Gene3D" id="1.20.1250.20">
    <property type="entry name" value="MFS general substrate transporter like domains"/>
    <property type="match status" value="1"/>
</dbReference>
<dbReference type="Proteomes" id="UP000595140">
    <property type="component" value="Unassembled WGS sequence"/>
</dbReference>